<dbReference type="CDD" id="cd07012">
    <property type="entry name" value="PBP2_Bug_TTT"/>
    <property type="match status" value="1"/>
</dbReference>
<dbReference type="PANTHER" id="PTHR42928:SF5">
    <property type="entry name" value="BLR1237 PROTEIN"/>
    <property type="match status" value="1"/>
</dbReference>
<feature type="signal peptide" evidence="2">
    <location>
        <begin position="1"/>
        <end position="19"/>
    </location>
</feature>
<reference evidence="4" key="1">
    <citation type="submission" date="2017-05" db="EMBL/GenBank/DDBJ databases">
        <title>Complete and WGS of Bordetella genogroups.</title>
        <authorList>
            <person name="Spilker T."/>
            <person name="Lipuma J."/>
        </authorList>
    </citation>
    <scope>NUCLEOTIDE SEQUENCE [LARGE SCALE GENOMIC DNA]</scope>
    <source>
        <strain evidence="4">AU16122</strain>
    </source>
</reference>
<dbReference type="InterPro" id="IPR042100">
    <property type="entry name" value="Bug_dom1"/>
</dbReference>
<feature type="chain" id="PRO_5012062674" evidence="2">
    <location>
        <begin position="20"/>
        <end position="316"/>
    </location>
</feature>
<dbReference type="Gene3D" id="3.40.190.150">
    <property type="entry name" value="Bordetella uptake gene, domain 1"/>
    <property type="match status" value="1"/>
</dbReference>
<gene>
    <name evidence="3" type="ORF">CAL29_09290</name>
</gene>
<protein>
    <submittedName>
        <fullName evidence="3">ABC transporter substrate-binding protein</fullName>
    </submittedName>
</protein>
<dbReference type="EMBL" id="NEVM01000001">
    <property type="protein sequence ID" value="OZI38486.1"/>
    <property type="molecule type" value="Genomic_DNA"/>
</dbReference>
<evidence type="ECO:0000256" key="2">
    <source>
        <dbReference type="SAM" id="SignalP"/>
    </source>
</evidence>
<dbReference type="Gene3D" id="3.40.190.10">
    <property type="entry name" value="Periplasmic binding protein-like II"/>
    <property type="match status" value="1"/>
</dbReference>
<dbReference type="RefSeq" id="WP_094852582.1">
    <property type="nucleotide sequence ID" value="NZ_NEVM01000001.1"/>
</dbReference>
<proteinExistence type="inferred from homology"/>
<keyword evidence="2" id="KW-0732">Signal</keyword>
<dbReference type="AlphaFoldDB" id="A0A261SM44"/>
<sequence length="316" mass="33205">MLRRFVAVLLCAAPLLAGAAYPEKPIRLIVPFPPGSITDVVARSLAQGLNQELKQPIVVENRAGANGLVGTASAARSEPDGYTLFMVGVSTGASNVSAFRSLPYDPRKDFAPIGLVADAPFMLVTRADLPVKNVQDLVKYAKAHPGKLSYGYGSGSAQLCAAQVVAMGGFQATPVAYRGVPQAMTDLMGGTIDFTIADMVNGLQQSRAGRVTALGVTSKARSALAPDIPSLSEAGLTGYDLTVWFGMAAPAGTPDAIVQRVNEALRHALGEAALREQFKANGLAVRYSSAAQFKQVIDTEIDKWGKIFADAKLTPQ</sequence>
<evidence type="ECO:0000256" key="1">
    <source>
        <dbReference type="ARBA" id="ARBA00006987"/>
    </source>
</evidence>
<evidence type="ECO:0000313" key="4">
    <source>
        <dbReference type="Proteomes" id="UP000216020"/>
    </source>
</evidence>
<keyword evidence="4" id="KW-1185">Reference proteome</keyword>
<dbReference type="PIRSF" id="PIRSF017082">
    <property type="entry name" value="YflP"/>
    <property type="match status" value="1"/>
</dbReference>
<dbReference type="Proteomes" id="UP000216020">
    <property type="component" value="Unassembled WGS sequence"/>
</dbReference>
<comment type="similarity">
    <text evidence="1">Belongs to the UPF0065 (bug) family.</text>
</comment>
<dbReference type="InterPro" id="IPR005064">
    <property type="entry name" value="BUG"/>
</dbReference>
<accession>A0A261SM44</accession>
<dbReference type="SUPFAM" id="SSF53850">
    <property type="entry name" value="Periplasmic binding protein-like II"/>
    <property type="match status" value="1"/>
</dbReference>
<name>A0A261SM44_9BORD</name>
<organism evidence="3 4">
    <name type="scientific">Bordetella genomosp. 10</name>
    <dbReference type="NCBI Taxonomy" id="1416804"/>
    <lineage>
        <taxon>Bacteria</taxon>
        <taxon>Pseudomonadati</taxon>
        <taxon>Pseudomonadota</taxon>
        <taxon>Betaproteobacteria</taxon>
        <taxon>Burkholderiales</taxon>
        <taxon>Alcaligenaceae</taxon>
        <taxon>Bordetella</taxon>
    </lineage>
</organism>
<comment type="caution">
    <text evidence="3">The sequence shown here is derived from an EMBL/GenBank/DDBJ whole genome shotgun (WGS) entry which is preliminary data.</text>
</comment>
<dbReference type="PANTHER" id="PTHR42928">
    <property type="entry name" value="TRICARBOXYLATE-BINDING PROTEIN"/>
    <property type="match status" value="1"/>
</dbReference>
<dbReference type="Pfam" id="PF03401">
    <property type="entry name" value="TctC"/>
    <property type="match status" value="1"/>
</dbReference>
<evidence type="ECO:0000313" key="3">
    <source>
        <dbReference type="EMBL" id="OZI38486.1"/>
    </source>
</evidence>
<dbReference type="OrthoDB" id="8629394at2"/>